<reference evidence="7 8" key="1">
    <citation type="submission" date="2023-02" db="EMBL/GenBank/DDBJ databases">
        <title>Oceanobacillus kimchii IFOP_LL358 isolated form Alexandrium catenella lab strain.</title>
        <authorList>
            <person name="Gajardo G."/>
            <person name="Ueki S."/>
            <person name="Maruyama F."/>
        </authorList>
    </citation>
    <scope>NUCLEOTIDE SEQUENCE [LARGE SCALE GENOMIC DNA]</scope>
    <source>
        <strain evidence="7 8">IFOP_LL358</strain>
    </source>
</reference>
<dbReference type="RefSeq" id="WP_215064585.1">
    <property type="nucleotide sequence ID" value="NZ_BSKO01000001.1"/>
</dbReference>
<dbReference type="SUPFAM" id="SSF53067">
    <property type="entry name" value="Actin-like ATPase domain"/>
    <property type="match status" value="2"/>
</dbReference>
<keyword evidence="8" id="KW-1185">Reference proteome</keyword>
<keyword evidence="3" id="KW-0547">Nucleotide-binding</keyword>
<dbReference type="PANTHER" id="PTHR12280">
    <property type="entry name" value="PANTOTHENATE KINASE"/>
    <property type="match status" value="1"/>
</dbReference>
<name>A0ABQ5TLZ6_9BACI</name>
<dbReference type="Gene3D" id="3.30.420.40">
    <property type="match status" value="1"/>
</dbReference>
<evidence type="ECO:0000256" key="4">
    <source>
        <dbReference type="ARBA" id="ARBA00022777"/>
    </source>
</evidence>
<dbReference type="Pfam" id="PF03630">
    <property type="entry name" value="Fumble"/>
    <property type="match status" value="1"/>
</dbReference>
<accession>A0ABQ5TLZ6</accession>
<evidence type="ECO:0000256" key="2">
    <source>
        <dbReference type="ARBA" id="ARBA00022679"/>
    </source>
</evidence>
<dbReference type="GO" id="GO:0016301">
    <property type="term" value="F:kinase activity"/>
    <property type="evidence" value="ECO:0007669"/>
    <property type="project" value="UniProtKB-KW"/>
</dbReference>
<keyword evidence="6" id="KW-0173">Coenzyme A biosynthesis</keyword>
<evidence type="ECO:0000313" key="7">
    <source>
        <dbReference type="EMBL" id="GLO67336.1"/>
    </source>
</evidence>
<dbReference type="PIRSF" id="PIRSF036940">
    <property type="entry name" value="PanK_bac_aCoA"/>
    <property type="match status" value="1"/>
</dbReference>
<organism evidence="7 8">
    <name type="scientific">Oceanobacillus kimchii</name>
    <dbReference type="NCBI Taxonomy" id="746691"/>
    <lineage>
        <taxon>Bacteria</taxon>
        <taxon>Bacillati</taxon>
        <taxon>Bacillota</taxon>
        <taxon>Bacilli</taxon>
        <taxon>Bacillales</taxon>
        <taxon>Bacillaceae</taxon>
        <taxon>Oceanobacillus</taxon>
    </lineage>
</organism>
<dbReference type="InterPro" id="IPR011602">
    <property type="entry name" value="Type_II_PanK_bac"/>
</dbReference>
<keyword evidence="1" id="KW-0963">Cytoplasm</keyword>
<comment type="caution">
    <text evidence="7">The sequence shown here is derived from an EMBL/GenBank/DDBJ whole genome shotgun (WGS) entry which is preliminary data.</text>
</comment>
<gene>
    <name evidence="7" type="primary">coaW</name>
    <name evidence="7" type="ORF">MACH08_31200</name>
</gene>
<dbReference type="EMBL" id="BSKO01000001">
    <property type="protein sequence ID" value="GLO67336.1"/>
    <property type="molecule type" value="Genomic_DNA"/>
</dbReference>
<sequence>MKRIGIDAGGSLVKVAFEEKGKMHLKTYSSYKMDEVIQWLKTLSPYASFHITGERTNQLNLEGYRVYTIPEFNAIVEGTSYLLHQERKLPQNNYLLVNIGTGTSIFYNENRISGTGIGGGLLTGLGKLLTNESDYNQLIQMAKQGDRTKSDLLVRDIYNDSISPIDETLTAANFGKVGFNHSGSKEDHIAALIQLIGETILLISNAAAQSVNTSQIVFIGGTLTNNQPLKEVLLHFQEKMNYTATFLNNGGHAGAIGAMLST</sequence>
<proteinExistence type="predicted"/>
<dbReference type="CDD" id="cd24085">
    <property type="entry name" value="ASKHA_NBD_PanK-II_bac"/>
    <property type="match status" value="1"/>
</dbReference>
<evidence type="ECO:0000256" key="1">
    <source>
        <dbReference type="ARBA" id="ARBA00022490"/>
    </source>
</evidence>
<dbReference type="InterPro" id="IPR043129">
    <property type="entry name" value="ATPase_NBD"/>
</dbReference>
<keyword evidence="5" id="KW-0067">ATP-binding</keyword>
<dbReference type="NCBIfam" id="TIGR00555">
    <property type="entry name" value="panK_eukar"/>
    <property type="match status" value="1"/>
</dbReference>
<dbReference type="InterPro" id="IPR004567">
    <property type="entry name" value="Type_II_PanK"/>
</dbReference>
<dbReference type="NCBIfam" id="NF009842">
    <property type="entry name" value="PRK13317.1"/>
    <property type="match status" value="1"/>
</dbReference>
<evidence type="ECO:0000256" key="5">
    <source>
        <dbReference type="ARBA" id="ARBA00022840"/>
    </source>
</evidence>
<keyword evidence="2" id="KW-0808">Transferase</keyword>
<keyword evidence="4 7" id="KW-0418">Kinase</keyword>
<evidence type="ECO:0000313" key="8">
    <source>
        <dbReference type="Proteomes" id="UP001275436"/>
    </source>
</evidence>
<protein>
    <submittedName>
        <fullName evidence="7">Type II pantothenate kinase</fullName>
    </submittedName>
</protein>
<dbReference type="PANTHER" id="PTHR12280:SF20">
    <property type="entry name" value="4'-PHOSPHOPANTETHEINE PHOSPHATASE"/>
    <property type="match status" value="1"/>
</dbReference>
<evidence type="ECO:0000256" key="6">
    <source>
        <dbReference type="ARBA" id="ARBA00022993"/>
    </source>
</evidence>
<dbReference type="Proteomes" id="UP001275436">
    <property type="component" value="Unassembled WGS sequence"/>
</dbReference>
<evidence type="ECO:0000256" key="3">
    <source>
        <dbReference type="ARBA" id="ARBA00022741"/>
    </source>
</evidence>